<feature type="coiled-coil region" evidence="5">
    <location>
        <begin position="185"/>
        <end position="215"/>
    </location>
</feature>
<feature type="coiled-coil region" evidence="5">
    <location>
        <begin position="88"/>
        <end position="150"/>
    </location>
</feature>
<evidence type="ECO:0000313" key="8">
    <source>
        <dbReference type="EMBL" id="KCY14554.1"/>
    </source>
</evidence>
<dbReference type="GO" id="GO:0004222">
    <property type="term" value="F:metalloendopeptidase activity"/>
    <property type="evidence" value="ECO:0007669"/>
    <property type="project" value="InterPro"/>
</dbReference>
<keyword evidence="4" id="KW-0862">Zinc</keyword>
<dbReference type="InterPro" id="IPR006026">
    <property type="entry name" value="Peptidase_Metallo"/>
</dbReference>
<comment type="caution">
    <text evidence="8">The sequence shown here is derived from an EMBL/GenBank/DDBJ whole genome shotgun (WGS) entry which is preliminary data.</text>
</comment>
<dbReference type="SUPFAM" id="SSF55486">
    <property type="entry name" value="Metalloproteases ('zincins'), catalytic domain"/>
    <property type="match status" value="1"/>
</dbReference>
<accession>A0A062I064</accession>
<dbReference type="GO" id="GO:0008270">
    <property type="term" value="F:zinc ion binding"/>
    <property type="evidence" value="ECO:0007669"/>
    <property type="project" value="InterPro"/>
</dbReference>
<dbReference type="GO" id="GO:0031012">
    <property type="term" value="C:extracellular matrix"/>
    <property type="evidence" value="ECO:0007669"/>
    <property type="project" value="InterPro"/>
</dbReference>
<dbReference type="EMBL" id="JMOD01000099">
    <property type="protein sequence ID" value="KCY14554.1"/>
    <property type="molecule type" value="Genomic_DNA"/>
</dbReference>
<keyword evidence="3" id="KW-0378">Hydrolase</keyword>
<feature type="chain" id="PRO_5001615699" evidence="6">
    <location>
        <begin position="24"/>
        <end position="305"/>
    </location>
</feature>
<reference evidence="8 9" key="1">
    <citation type="submission" date="2014-04" db="EMBL/GenBank/DDBJ databases">
        <title>Comparative genomics and transcriptomics to identify genetic mechanisms underlying the emergence of carbapenem resistant Acinetobacter baumannii (CRAb).</title>
        <authorList>
            <person name="Harris A.D."/>
            <person name="Johnson K.J."/>
            <person name="George J."/>
            <person name="Nadendla S."/>
            <person name="Daugherty S.C."/>
            <person name="Parankush S."/>
            <person name="Sadzewicz L."/>
            <person name="Tallon L."/>
            <person name="Sengamalay N."/>
            <person name="Hazen T.H."/>
            <person name="Rasko D.A."/>
        </authorList>
    </citation>
    <scope>NUCLEOTIDE SEQUENCE [LARGE SCALE GENOMIC DNA]</scope>
    <source>
        <strain evidence="8 9">21072</strain>
    </source>
</reference>
<feature type="domain" description="Peptidase metallopeptidase" evidence="7">
    <location>
        <begin position="168"/>
        <end position="300"/>
    </location>
</feature>
<keyword evidence="6" id="KW-0732">Signal</keyword>
<dbReference type="PANTHER" id="PTHR10201">
    <property type="entry name" value="MATRIX METALLOPROTEINASE"/>
    <property type="match status" value="1"/>
</dbReference>
<dbReference type="Gene3D" id="3.40.390.10">
    <property type="entry name" value="Collagenase (Catalytic Domain)"/>
    <property type="match status" value="1"/>
</dbReference>
<organism evidence="8 9">
    <name type="scientific">Acinetobacter baumannii 21072</name>
    <dbReference type="NCBI Taxonomy" id="1310697"/>
    <lineage>
        <taxon>Bacteria</taxon>
        <taxon>Pseudomonadati</taxon>
        <taxon>Pseudomonadota</taxon>
        <taxon>Gammaproteobacteria</taxon>
        <taxon>Moraxellales</taxon>
        <taxon>Moraxellaceae</taxon>
        <taxon>Acinetobacter</taxon>
        <taxon>Acinetobacter calcoaceticus/baumannii complex</taxon>
    </lineage>
</organism>
<protein>
    <submittedName>
        <fullName evidence="8">Matrixin family protein</fullName>
    </submittedName>
</protein>
<evidence type="ECO:0000256" key="4">
    <source>
        <dbReference type="ARBA" id="ARBA00022833"/>
    </source>
</evidence>
<evidence type="ECO:0000313" key="9">
    <source>
        <dbReference type="Proteomes" id="UP000027327"/>
    </source>
</evidence>
<dbReference type="PATRIC" id="fig|1310697.3.peg.3429"/>
<evidence type="ECO:0000256" key="3">
    <source>
        <dbReference type="ARBA" id="ARBA00022801"/>
    </source>
</evidence>
<dbReference type="GO" id="GO:0006508">
    <property type="term" value="P:proteolysis"/>
    <property type="evidence" value="ECO:0007669"/>
    <property type="project" value="UniProtKB-KW"/>
</dbReference>
<evidence type="ECO:0000256" key="1">
    <source>
        <dbReference type="ARBA" id="ARBA00022670"/>
    </source>
</evidence>
<dbReference type="Pfam" id="PF00413">
    <property type="entry name" value="Peptidase_M10"/>
    <property type="match status" value="1"/>
</dbReference>
<sequence length="305" mass="35838">MKKFLWWGISLYFSISLQVTAFAQNNLSNISFNQPLKYRIDYIDPRFELTKEQFIQIGKEAAEIWQKETGKTYFIYDSQAELTINLVLDNQQATKNERKNSINELLKQQEEWREKNKAILLFKQQIDQETSLLNKEKENLNYKIEQYQKDVSLFNQGNYGQFTQSSLNKRQAELSQLSLELQTKFSQHSNKIEMLNRQIKQINQQQNLLNQSIEQFNLSTTSGSKTFHKGLFSQNQIQIYGFTSFDDLRLTLAHEFGHALGLKHTDDPKSLMYPLLREQDIHNFKLTNSDLDLLATLYGSNDENH</sequence>
<keyword evidence="1" id="KW-0645">Protease</keyword>
<dbReference type="InterPro" id="IPR001818">
    <property type="entry name" value="Pept_M10_metallopeptidase"/>
</dbReference>
<evidence type="ECO:0000256" key="5">
    <source>
        <dbReference type="SAM" id="Coils"/>
    </source>
</evidence>
<dbReference type="InterPro" id="IPR024079">
    <property type="entry name" value="MetalloPept_cat_dom_sf"/>
</dbReference>
<keyword evidence="2" id="KW-0479">Metal-binding</keyword>
<gene>
    <name evidence="8" type="ORF">J596_3606</name>
</gene>
<dbReference type="InterPro" id="IPR021190">
    <property type="entry name" value="Pept_M10A"/>
</dbReference>
<dbReference type="Proteomes" id="UP000027327">
    <property type="component" value="Unassembled WGS sequence"/>
</dbReference>
<dbReference type="RefSeq" id="WP_017816458.1">
    <property type="nucleotide sequence ID" value="NZ_JMOD01000099.1"/>
</dbReference>
<evidence type="ECO:0000256" key="2">
    <source>
        <dbReference type="ARBA" id="ARBA00022723"/>
    </source>
</evidence>
<evidence type="ECO:0000259" key="7">
    <source>
        <dbReference type="SMART" id="SM00235"/>
    </source>
</evidence>
<keyword evidence="5" id="KW-0175">Coiled coil</keyword>
<dbReference type="PRINTS" id="PR00138">
    <property type="entry name" value="MATRIXIN"/>
</dbReference>
<name>A0A062I064_ACIBA</name>
<evidence type="ECO:0000256" key="6">
    <source>
        <dbReference type="SAM" id="SignalP"/>
    </source>
</evidence>
<proteinExistence type="predicted"/>
<dbReference type="SMART" id="SM00235">
    <property type="entry name" value="ZnMc"/>
    <property type="match status" value="1"/>
</dbReference>
<dbReference type="AlphaFoldDB" id="A0A062I064"/>
<feature type="signal peptide" evidence="6">
    <location>
        <begin position="1"/>
        <end position="23"/>
    </location>
</feature>